<gene>
    <name evidence="1" type="ORF">KUF71_004114</name>
</gene>
<sequence>MVSFKSHLNTLFLRNACNAIIITPHRPAFSCQEEKYGINSQGRVISRSTVQLYNILSPVYNAHSEPIFSGMHVMQSLLHPIDLLLAVKKRSME</sequence>
<comment type="caution">
    <text evidence="1">The sequence shown here is derived from an EMBL/GenBank/DDBJ whole genome shotgun (WGS) entry which is preliminary data.</text>
</comment>
<proteinExistence type="predicted"/>
<organism evidence="1 2">
    <name type="scientific">Frankliniella fusca</name>
    <dbReference type="NCBI Taxonomy" id="407009"/>
    <lineage>
        <taxon>Eukaryota</taxon>
        <taxon>Metazoa</taxon>
        <taxon>Ecdysozoa</taxon>
        <taxon>Arthropoda</taxon>
        <taxon>Hexapoda</taxon>
        <taxon>Insecta</taxon>
        <taxon>Pterygota</taxon>
        <taxon>Neoptera</taxon>
        <taxon>Paraneoptera</taxon>
        <taxon>Thysanoptera</taxon>
        <taxon>Terebrantia</taxon>
        <taxon>Thripoidea</taxon>
        <taxon>Thripidae</taxon>
        <taxon>Frankliniella</taxon>
    </lineage>
</organism>
<dbReference type="Proteomes" id="UP001219518">
    <property type="component" value="Unassembled WGS sequence"/>
</dbReference>
<evidence type="ECO:0000313" key="2">
    <source>
        <dbReference type="Proteomes" id="UP001219518"/>
    </source>
</evidence>
<evidence type="ECO:0000313" key="1">
    <source>
        <dbReference type="EMBL" id="KAK3910240.1"/>
    </source>
</evidence>
<reference evidence="1" key="2">
    <citation type="journal article" date="2023" name="BMC Genomics">
        <title>Pest status, molecular evolution, and epigenetic factors derived from the genome assembly of Frankliniella fusca, a thysanopteran phytovirus vector.</title>
        <authorList>
            <person name="Catto M.A."/>
            <person name="Labadie P.E."/>
            <person name="Jacobson A.L."/>
            <person name="Kennedy G.G."/>
            <person name="Srinivasan R."/>
            <person name="Hunt B.G."/>
        </authorList>
    </citation>
    <scope>NUCLEOTIDE SEQUENCE</scope>
    <source>
        <strain evidence="1">PL_HMW_Pooled</strain>
    </source>
</reference>
<reference evidence="1" key="1">
    <citation type="submission" date="2021-07" db="EMBL/GenBank/DDBJ databases">
        <authorList>
            <person name="Catto M.A."/>
            <person name="Jacobson A."/>
            <person name="Kennedy G."/>
            <person name="Labadie P."/>
            <person name="Hunt B.G."/>
            <person name="Srinivasan R."/>
        </authorList>
    </citation>
    <scope>NUCLEOTIDE SEQUENCE</scope>
    <source>
        <strain evidence="1">PL_HMW_Pooled</strain>
        <tissue evidence="1">Head</tissue>
    </source>
</reference>
<protein>
    <submittedName>
        <fullName evidence="1">Extracellular globin-1</fullName>
    </submittedName>
</protein>
<accession>A0AAE1GVR3</accession>
<dbReference type="AlphaFoldDB" id="A0AAE1GVR3"/>
<dbReference type="EMBL" id="JAHWGI010000148">
    <property type="protein sequence ID" value="KAK3910240.1"/>
    <property type="molecule type" value="Genomic_DNA"/>
</dbReference>
<keyword evidence="2" id="KW-1185">Reference proteome</keyword>
<name>A0AAE1GVR3_9NEOP</name>